<gene>
    <name evidence="2" type="ORF">FA13DRAFT_1712014</name>
</gene>
<evidence type="ECO:0000313" key="2">
    <source>
        <dbReference type="EMBL" id="TEB28201.1"/>
    </source>
</evidence>
<evidence type="ECO:0000256" key="1">
    <source>
        <dbReference type="SAM" id="MobiDB-lite"/>
    </source>
</evidence>
<organism evidence="2 3">
    <name type="scientific">Coprinellus micaceus</name>
    <name type="common">Glistening ink-cap mushroom</name>
    <name type="synonym">Coprinus micaceus</name>
    <dbReference type="NCBI Taxonomy" id="71717"/>
    <lineage>
        <taxon>Eukaryota</taxon>
        <taxon>Fungi</taxon>
        <taxon>Dikarya</taxon>
        <taxon>Basidiomycota</taxon>
        <taxon>Agaricomycotina</taxon>
        <taxon>Agaricomycetes</taxon>
        <taxon>Agaricomycetidae</taxon>
        <taxon>Agaricales</taxon>
        <taxon>Agaricineae</taxon>
        <taxon>Psathyrellaceae</taxon>
        <taxon>Coprinellus</taxon>
    </lineage>
</organism>
<name>A0A4Y7T2G7_COPMI</name>
<dbReference type="AlphaFoldDB" id="A0A4Y7T2G7"/>
<feature type="region of interest" description="Disordered" evidence="1">
    <location>
        <begin position="98"/>
        <end position="124"/>
    </location>
</feature>
<accession>A0A4Y7T2G7</accession>
<comment type="caution">
    <text evidence="2">The sequence shown here is derived from an EMBL/GenBank/DDBJ whole genome shotgun (WGS) entry which is preliminary data.</text>
</comment>
<dbReference type="EMBL" id="QPFP01000034">
    <property type="protein sequence ID" value="TEB28201.1"/>
    <property type="molecule type" value="Genomic_DNA"/>
</dbReference>
<evidence type="ECO:0000313" key="3">
    <source>
        <dbReference type="Proteomes" id="UP000298030"/>
    </source>
</evidence>
<sequence length="305" mass="34800">MRRLRGLNDMKLRQPAGQCGDKTCLKETGREAEYNENPLYALVCPINSKRLWVTLTTFVPAPFDHARETSRYSLILYMSIFGLSNTWREKKREAWWRQKPGNKRPTPSSHTKRTQLDARSEMRGGPALGEDIHVPYDTLGGSWEWNREGFRVTHRWDLRPESSNCLTAFSARIPRRTFDETCRGSQAFFRHRPGPKNGSGALFADMFQRDKWSQPGVICLTSTRRDEVTSFVYVLVPARSLEYGDLAHLPRVTTDRGCCKSEVPSIALLKPIATPLNAGPIGFSSTGDFRLALLDGVFFLQWRLE</sequence>
<dbReference type="Proteomes" id="UP000298030">
    <property type="component" value="Unassembled WGS sequence"/>
</dbReference>
<keyword evidence="3" id="KW-1185">Reference proteome</keyword>
<protein>
    <submittedName>
        <fullName evidence="2">Uncharacterized protein</fullName>
    </submittedName>
</protein>
<proteinExistence type="predicted"/>
<reference evidence="2 3" key="1">
    <citation type="journal article" date="2019" name="Nat. Ecol. Evol.">
        <title>Megaphylogeny resolves global patterns of mushroom evolution.</title>
        <authorList>
            <person name="Varga T."/>
            <person name="Krizsan K."/>
            <person name="Foldi C."/>
            <person name="Dima B."/>
            <person name="Sanchez-Garcia M."/>
            <person name="Sanchez-Ramirez S."/>
            <person name="Szollosi G.J."/>
            <person name="Szarkandi J.G."/>
            <person name="Papp V."/>
            <person name="Albert L."/>
            <person name="Andreopoulos W."/>
            <person name="Angelini C."/>
            <person name="Antonin V."/>
            <person name="Barry K.W."/>
            <person name="Bougher N.L."/>
            <person name="Buchanan P."/>
            <person name="Buyck B."/>
            <person name="Bense V."/>
            <person name="Catcheside P."/>
            <person name="Chovatia M."/>
            <person name="Cooper J."/>
            <person name="Damon W."/>
            <person name="Desjardin D."/>
            <person name="Finy P."/>
            <person name="Geml J."/>
            <person name="Haridas S."/>
            <person name="Hughes K."/>
            <person name="Justo A."/>
            <person name="Karasinski D."/>
            <person name="Kautmanova I."/>
            <person name="Kiss B."/>
            <person name="Kocsube S."/>
            <person name="Kotiranta H."/>
            <person name="LaButti K.M."/>
            <person name="Lechner B.E."/>
            <person name="Liimatainen K."/>
            <person name="Lipzen A."/>
            <person name="Lukacs Z."/>
            <person name="Mihaltcheva S."/>
            <person name="Morgado L.N."/>
            <person name="Niskanen T."/>
            <person name="Noordeloos M.E."/>
            <person name="Ohm R.A."/>
            <person name="Ortiz-Santana B."/>
            <person name="Ovrebo C."/>
            <person name="Racz N."/>
            <person name="Riley R."/>
            <person name="Savchenko A."/>
            <person name="Shiryaev A."/>
            <person name="Soop K."/>
            <person name="Spirin V."/>
            <person name="Szebenyi C."/>
            <person name="Tomsovsky M."/>
            <person name="Tulloss R.E."/>
            <person name="Uehling J."/>
            <person name="Grigoriev I.V."/>
            <person name="Vagvolgyi C."/>
            <person name="Papp T."/>
            <person name="Martin F.M."/>
            <person name="Miettinen O."/>
            <person name="Hibbett D.S."/>
            <person name="Nagy L.G."/>
        </authorList>
    </citation>
    <scope>NUCLEOTIDE SEQUENCE [LARGE SCALE GENOMIC DNA]</scope>
    <source>
        <strain evidence="2 3">FP101781</strain>
    </source>
</reference>